<comment type="caution">
    <text evidence="2">The sequence shown here is derived from an EMBL/GenBank/DDBJ whole genome shotgun (WGS) entry which is preliminary data.</text>
</comment>
<feature type="compositionally biased region" description="Basic residues" evidence="1">
    <location>
        <begin position="18"/>
        <end position="27"/>
    </location>
</feature>
<reference evidence="2 3" key="1">
    <citation type="submission" date="2024-04" db="EMBL/GenBank/DDBJ databases">
        <title>Phyllosticta paracitricarpa is synonymous to the EU quarantine fungus P. citricarpa based on phylogenomic analyses.</title>
        <authorList>
            <consortium name="Lawrence Berkeley National Laboratory"/>
            <person name="Van Ingen-Buijs V.A."/>
            <person name="Van Westerhoven A.C."/>
            <person name="Haridas S."/>
            <person name="Skiadas P."/>
            <person name="Martin F."/>
            <person name="Groenewald J.Z."/>
            <person name="Crous P.W."/>
            <person name="Seidl M.F."/>
        </authorList>
    </citation>
    <scope>NUCLEOTIDE SEQUENCE [LARGE SCALE GENOMIC DNA]</scope>
    <source>
        <strain evidence="2 3">CBS 123374</strain>
    </source>
</reference>
<keyword evidence="3" id="KW-1185">Reference proteome</keyword>
<dbReference type="Proteomes" id="UP001492380">
    <property type="component" value="Unassembled WGS sequence"/>
</dbReference>
<organism evidence="2 3">
    <name type="scientific">Phyllosticta capitalensis</name>
    <dbReference type="NCBI Taxonomy" id="121624"/>
    <lineage>
        <taxon>Eukaryota</taxon>
        <taxon>Fungi</taxon>
        <taxon>Dikarya</taxon>
        <taxon>Ascomycota</taxon>
        <taxon>Pezizomycotina</taxon>
        <taxon>Dothideomycetes</taxon>
        <taxon>Dothideomycetes incertae sedis</taxon>
        <taxon>Botryosphaeriales</taxon>
        <taxon>Phyllostictaceae</taxon>
        <taxon>Phyllosticta</taxon>
    </lineage>
</organism>
<gene>
    <name evidence="2" type="ORF">HDK90DRAFT_213624</name>
</gene>
<name>A0ABR1YT07_9PEZI</name>
<protein>
    <submittedName>
        <fullName evidence="2">Uncharacterized protein</fullName>
    </submittedName>
</protein>
<proteinExistence type="predicted"/>
<evidence type="ECO:0000256" key="1">
    <source>
        <dbReference type="SAM" id="MobiDB-lite"/>
    </source>
</evidence>
<sequence length="269" mass="29973">MPAGDHCWDSNFQGQRQPVKKSKRRPGRLSILLPCPPGTATTHPMWTTPSRADILNTRANGIIIFTTKTAARPPSPHHLRVVSSQLPKRRSEQRLFPHHHHLSYHRRRRCQVTAESHDGDLRRAASINVVPVSPAQTTPDTCIFESFLAAALFVHQARTLQSLISPCASPTDSLLASSLFRLLVNCLRLRQAVPKCLRSGFCSVGLHCSPHRWTATTNTKRPVSCCVQCPSLSLLQVKKFFSRVHAAEAELAEQAGRLKQRTSGKQSNY</sequence>
<dbReference type="EMBL" id="JBBWRZ010000004">
    <property type="protein sequence ID" value="KAK8238108.1"/>
    <property type="molecule type" value="Genomic_DNA"/>
</dbReference>
<evidence type="ECO:0000313" key="3">
    <source>
        <dbReference type="Proteomes" id="UP001492380"/>
    </source>
</evidence>
<evidence type="ECO:0000313" key="2">
    <source>
        <dbReference type="EMBL" id="KAK8238108.1"/>
    </source>
</evidence>
<feature type="region of interest" description="Disordered" evidence="1">
    <location>
        <begin position="1"/>
        <end position="29"/>
    </location>
</feature>
<accession>A0ABR1YT07</accession>